<dbReference type="GO" id="GO:0004832">
    <property type="term" value="F:valine-tRNA ligase activity"/>
    <property type="evidence" value="ECO:0007669"/>
    <property type="project" value="UniProtKB-EC"/>
</dbReference>
<evidence type="ECO:0000256" key="1">
    <source>
        <dbReference type="ARBA" id="ARBA00013169"/>
    </source>
</evidence>
<evidence type="ECO:0000256" key="6">
    <source>
        <dbReference type="ARBA" id="ARBA00023146"/>
    </source>
</evidence>
<protein>
    <recommendedName>
        <fullName evidence="1">valine--tRNA ligase</fullName>
        <ecNumber evidence="1">6.1.1.9</ecNumber>
    </recommendedName>
    <alternativeName>
        <fullName evidence="7">Valyl-tRNA synthetase</fullName>
    </alternativeName>
</protein>
<dbReference type="PANTHER" id="PTHR11946:SF93">
    <property type="entry name" value="VALINE--TRNA LIGASE, CHLOROPLASTIC_MITOCHONDRIAL 2"/>
    <property type="match status" value="1"/>
</dbReference>
<dbReference type="EC" id="6.1.1.9" evidence="1"/>
<gene>
    <name evidence="8" type="ORF">MNBD_GAMMA20-1753</name>
</gene>
<dbReference type="Gene3D" id="3.40.50.620">
    <property type="entry name" value="HUPs"/>
    <property type="match status" value="1"/>
</dbReference>
<dbReference type="PANTHER" id="PTHR11946">
    <property type="entry name" value="VALYL-TRNA SYNTHETASES"/>
    <property type="match status" value="1"/>
</dbReference>
<keyword evidence="4" id="KW-0067">ATP-binding</keyword>
<evidence type="ECO:0000256" key="5">
    <source>
        <dbReference type="ARBA" id="ARBA00022917"/>
    </source>
</evidence>
<evidence type="ECO:0000256" key="7">
    <source>
        <dbReference type="ARBA" id="ARBA00029936"/>
    </source>
</evidence>
<evidence type="ECO:0000256" key="4">
    <source>
        <dbReference type="ARBA" id="ARBA00022840"/>
    </source>
</evidence>
<proteinExistence type="predicted"/>
<dbReference type="InterPro" id="IPR002303">
    <property type="entry name" value="Valyl-tRNA_ligase"/>
</dbReference>
<dbReference type="SUPFAM" id="SSF52374">
    <property type="entry name" value="Nucleotidylyl transferase"/>
    <property type="match status" value="1"/>
</dbReference>
<keyword evidence="3" id="KW-0547">Nucleotide-binding</keyword>
<dbReference type="InterPro" id="IPR014729">
    <property type="entry name" value="Rossmann-like_a/b/a_fold"/>
</dbReference>
<dbReference type="AlphaFoldDB" id="A0A3B1B9C9"/>
<name>A0A3B1B9C9_9ZZZZ</name>
<keyword evidence="2 8" id="KW-0436">Ligase</keyword>
<keyword evidence="6 8" id="KW-0030">Aminoacyl-tRNA synthetase</keyword>
<sequence length="82" mass="9579">MEKTYNPHSIEQRWYEAWEKAGYFTPKGQGDPYCIMIPPPNVTGDTGIDEFCWAHRPPFHRLMAVRERTHSWATTTFPPSPL</sequence>
<dbReference type="EMBL" id="UOFU01000300">
    <property type="protein sequence ID" value="VAX02925.1"/>
    <property type="molecule type" value="Genomic_DNA"/>
</dbReference>
<accession>A0A3B1B9C9</accession>
<reference evidence="8" key="1">
    <citation type="submission" date="2018-06" db="EMBL/GenBank/DDBJ databases">
        <authorList>
            <person name="Zhirakovskaya E."/>
        </authorList>
    </citation>
    <scope>NUCLEOTIDE SEQUENCE</scope>
</reference>
<dbReference type="GO" id="GO:0005524">
    <property type="term" value="F:ATP binding"/>
    <property type="evidence" value="ECO:0007669"/>
    <property type="project" value="UniProtKB-KW"/>
</dbReference>
<evidence type="ECO:0000313" key="8">
    <source>
        <dbReference type="EMBL" id="VAX02925.1"/>
    </source>
</evidence>
<keyword evidence="5" id="KW-0648">Protein biosynthesis</keyword>
<dbReference type="GO" id="GO:0006438">
    <property type="term" value="P:valyl-tRNA aminoacylation"/>
    <property type="evidence" value="ECO:0007669"/>
    <property type="project" value="InterPro"/>
</dbReference>
<evidence type="ECO:0000256" key="3">
    <source>
        <dbReference type="ARBA" id="ARBA00022741"/>
    </source>
</evidence>
<evidence type="ECO:0000256" key="2">
    <source>
        <dbReference type="ARBA" id="ARBA00022598"/>
    </source>
</evidence>
<organism evidence="8">
    <name type="scientific">hydrothermal vent metagenome</name>
    <dbReference type="NCBI Taxonomy" id="652676"/>
    <lineage>
        <taxon>unclassified sequences</taxon>
        <taxon>metagenomes</taxon>
        <taxon>ecological metagenomes</taxon>
    </lineage>
</organism>
<dbReference type="GO" id="GO:0005829">
    <property type="term" value="C:cytosol"/>
    <property type="evidence" value="ECO:0007669"/>
    <property type="project" value="TreeGrafter"/>
</dbReference>